<keyword evidence="6" id="KW-1185">Reference proteome</keyword>
<dbReference type="PROSITE" id="PS01124">
    <property type="entry name" value="HTH_ARAC_FAMILY_2"/>
    <property type="match status" value="1"/>
</dbReference>
<dbReference type="Pfam" id="PF12833">
    <property type="entry name" value="HTH_18"/>
    <property type="match status" value="1"/>
</dbReference>
<evidence type="ECO:0000256" key="1">
    <source>
        <dbReference type="ARBA" id="ARBA00023015"/>
    </source>
</evidence>
<dbReference type="InterPro" id="IPR009057">
    <property type="entry name" value="Homeodomain-like_sf"/>
</dbReference>
<keyword evidence="2" id="KW-0238">DNA-binding</keyword>
<name>A0ABX2PWF1_9RHOB</name>
<comment type="caution">
    <text evidence="5">The sequence shown here is derived from an EMBL/GenBank/DDBJ whole genome shotgun (WGS) entry which is preliminary data.</text>
</comment>
<gene>
    <name evidence="5" type="ORF">HW561_20150</name>
</gene>
<evidence type="ECO:0000313" key="6">
    <source>
        <dbReference type="Proteomes" id="UP000630805"/>
    </source>
</evidence>
<dbReference type="PANTHER" id="PTHR43280">
    <property type="entry name" value="ARAC-FAMILY TRANSCRIPTIONAL REGULATOR"/>
    <property type="match status" value="1"/>
</dbReference>
<keyword evidence="3" id="KW-0804">Transcription</keyword>
<evidence type="ECO:0000259" key="4">
    <source>
        <dbReference type="PROSITE" id="PS01124"/>
    </source>
</evidence>
<organism evidence="5 6">
    <name type="scientific">Ruegeria haliotis</name>
    <dbReference type="NCBI Taxonomy" id="2747601"/>
    <lineage>
        <taxon>Bacteria</taxon>
        <taxon>Pseudomonadati</taxon>
        <taxon>Pseudomonadota</taxon>
        <taxon>Alphaproteobacteria</taxon>
        <taxon>Rhodobacterales</taxon>
        <taxon>Roseobacteraceae</taxon>
        <taxon>Ruegeria</taxon>
    </lineage>
</organism>
<dbReference type="InterPro" id="IPR018060">
    <property type="entry name" value="HTH_AraC"/>
</dbReference>
<dbReference type="EMBL" id="JABXWT010000018">
    <property type="protein sequence ID" value="NVO58109.1"/>
    <property type="molecule type" value="Genomic_DNA"/>
</dbReference>
<dbReference type="PANTHER" id="PTHR43280:SF2">
    <property type="entry name" value="HTH-TYPE TRANSCRIPTIONAL REGULATOR EXSA"/>
    <property type="match status" value="1"/>
</dbReference>
<keyword evidence="1" id="KW-0805">Transcription regulation</keyword>
<evidence type="ECO:0000256" key="3">
    <source>
        <dbReference type="ARBA" id="ARBA00023163"/>
    </source>
</evidence>
<proteinExistence type="predicted"/>
<dbReference type="SUPFAM" id="SSF46689">
    <property type="entry name" value="Homeodomain-like"/>
    <property type="match status" value="1"/>
</dbReference>
<dbReference type="PRINTS" id="PR00032">
    <property type="entry name" value="HTHARAC"/>
</dbReference>
<dbReference type="Gene3D" id="1.10.10.60">
    <property type="entry name" value="Homeodomain-like"/>
    <property type="match status" value="1"/>
</dbReference>
<reference evidence="5 6" key="1">
    <citation type="submission" date="2020-06" db="EMBL/GenBank/DDBJ databases">
        <authorList>
            <person name="Cao W.R."/>
        </authorList>
    </citation>
    <scope>NUCLEOTIDE SEQUENCE [LARGE SCALE GENOMIC DNA]</scope>
    <source>
        <strain evidence="5 6">B1Z28</strain>
    </source>
</reference>
<feature type="domain" description="HTH araC/xylS-type" evidence="4">
    <location>
        <begin position="221"/>
        <end position="319"/>
    </location>
</feature>
<accession>A0ABX2PWF1</accession>
<protein>
    <submittedName>
        <fullName evidence="5">Helix-turn-helix transcriptional regulator</fullName>
    </submittedName>
</protein>
<dbReference type="Proteomes" id="UP000630805">
    <property type="component" value="Unassembled WGS sequence"/>
</dbReference>
<evidence type="ECO:0000313" key="5">
    <source>
        <dbReference type="EMBL" id="NVO58109.1"/>
    </source>
</evidence>
<sequence length="351" mass="40623">MVEQSTLTSLKFDTNLLPEKQQYAFFREQLFDSAGLEVDRPGPADNPFSLIAEYNRTPKFWIYRYQCNTPCFFHRSERGMVRTEMNAFGVHYRIKGEDLSTPLSEGLALTRTGDLRSLDTERTFFYQHKGVTVYTLNLNRKKVSEEVPGISQLHNMVLSDSPVTRILKTAITGVFRELKHADDREIETLSDTLYRLTVDAFRHQWIQELETREIRDETVLCTIVDFIHRNFYRRDLTPEMIAKAIGISRSKLYQICQQMDAPQRLIRLIRLEKAASLLRADANCNIGDVAYKTGFSTRPAFSRAFMEHYGVSPTDYREGLRERKSELQGTTPPTERDWERLRASLQAAALG</sequence>
<dbReference type="SMART" id="SM00342">
    <property type="entry name" value="HTH_ARAC"/>
    <property type="match status" value="1"/>
</dbReference>
<dbReference type="InterPro" id="IPR020449">
    <property type="entry name" value="Tscrpt_reg_AraC-type_HTH"/>
</dbReference>
<dbReference type="RefSeq" id="WP_176867156.1">
    <property type="nucleotide sequence ID" value="NZ_JABXWT010000018.1"/>
</dbReference>
<evidence type="ECO:0000256" key="2">
    <source>
        <dbReference type="ARBA" id="ARBA00023125"/>
    </source>
</evidence>